<accession>A0A2N9W1B0</accession>
<dbReference type="OrthoDB" id="9807387at2"/>
<dbReference type="PANTHER" id="PTHR43540:SF1">
    <property type="entry name" value="ISOCHORISMATASE HYDROLASE"/>
    <property type="match status" value="1"/>
</dbReference>
<evidence type="ECO:0000313" key="3">
    <source>
        <dbReference type="EMBL" id="PIO45528.1"/>
    </source>
</evidence>
<name>A0A2N9W1B0_9HYPH</name>
<evidence type="ECO:0000256" key="1">
    <source>
        <dbReference type="ARBA" id="ARBA00022801"/>
    </source>
</evidence>
<dbReference type="CDD" id="cd00431">
    <property type="entry name" value="cysteine_hydrolases"/>
    <property type="match status" value="1"/>
</dbReference>
<dbReference type="RefSeq" id="WP_100003262.1">
    <property type="nucleotide sequence ID" value="NZ_CP017943.1"/>
</dbReference>
<evidence type="ECO:0000259" key="2">
    <source>
        <dbReference type="Pfam" id="PF00857"/>
    </source>
</evidence>
<protein>
    <submittedName>
        <fullName evidence="3">Isochorismatase</fullName>
    </submittedName>
</protein>
<proteinExistence type="predicted"/>
<evidence type="ECO:0000313" key="4">
    <source>
        <dbReference type="Proteomes" id="UP000232163"/>
    </source>
</evidence>
<dbReference type="SUPFAM" id="SSF52499">
    <property type="entry name" value="Isochorismatase-like hydrolases"/>
    <property type="match status" value="1"/>
</dbReference>
<dbReference type="Pfam" id="PF00857">
    <property type="entry name" value="Isochorismatase"/>
    <property type="match status" value="1"/>
</dbReference>
<dbReference type="Gene3D" id="3.40.50.850">
    <property type="entry name" value="Isochorismatase-like"/>
    <property type="match status" value="1"/>
</dbReference>
<keyword evidence="1" id="KW-0378">Hydrolase</keyword>
<gene>
    <name evidence="3" type="ORF">B5P45_07220</name>
</gene>
<keyword evidence="4" id="KW-1185">Reference proteome</keyword>
<dbReference type="PANTHER" id="PTHR43540">
    <property type="entry name" value="PEROXYUREIDOACRYLATE/UREIDOACRYLATE AMIDOHYDROLASE-RELATED"/>
    <property type="match status" value="1"/>
</dbReference>
<dbReference type="EMBL" id="MZMT01000018">
    <property type="protein sequence ID" value="PIO45528.1"/>
    <property type="molecule type" value="Genomic_DNA"/>
</dbReference>
<dbReference type="InterPro" id="IPR036380">
    <property type="entry name" value="Isochorismatase-like_sf"/>
</dbReference>
<dbReference type="KEGG" id="pht:BLM14_27130"/>
<dbReference type="GO" id="GO:0016787">
    <property type="term" value="F:hydrolase activity"/>
    <property type="evidence" value="ECO:0007669"/>
    <property type="project" value="UniProtKB-KW"/>
</dbReference>
<dbReference type="Proteomes" id="UP000232163">
    <property type="component" value="Unassembled WGS sequence"/>
</dbReference>
<dbReference type="AlphaFoldDB" id="A0A2N9W1B0"/>
<dbReference type="InterPro" id="IPR000868">
    <property type="entry name" value="Isochorismatase-like_dom"/>
</dbReference>
<comment type="caution">
    <text evidence="3">The sequence shown here is derived from an EMBL/GenBank/DDBJ whole genome shotgun (WGS) entry which is preliminary data.</text>
</comment>
<organism evidence="3 4">
    <name type="scientific">Phyllobacterium zundukense</name>
    <dbReference type="NCBI Taxonomy" id="1867719"/>
    <lineage>
        <taxon>Bacteria</taxon>
        <taxon>Pseudomonadati</taxon>
        <taxon>Pseudomonadota</taxon>
        <taxon>Alphaproteobacteria</taxon>
        <taxon>Hyphomicrobiales</taxon>
        <taxon>Phyllobacteriaceae</taxon>
        <taxon>Phyllobacterium</taxon>
    </lineage>
</organism>
<sequence>MNLTRDLPLVPEQSALLFIDVQNFGAHREGAEFVGLSEAEFEAKYSWYFNELDARVIPNMQSLQAAFRKAKAEVMYTTIESLTLDGRDRSLDYKITGFHVPKGSWDGKVIDQLAVEGDEIVLPKTSSSVFISTNIDYVLRNLGIRQLVISGLVTDQCVEGAIRDACDLGYLVTQVTDACLTYTQERHDNSVRAIKGYCRQVTTKELITELRTAARSHQPADQ</sequence>
<reference evidence="3 4" key="1">
    <citation type="journal article" date="2017" name="Int J Environ Stud">
        <title>Does the Miocene-Pliocene relict legume Oxytropis triphylla form nitrogen-fixing nodules with a combination of bacterial strains?</title>
        <authorList>
            <person name="Safronova V."/>
            <person name="Belimov A."/>
            <person name="Sazanova A."/>
            <person name="Kuznetsova I."/>
            <person name="Popova J."/>
            <person name="Andronov E."/>
            <person name="Verkhozina A."/>
            <person name="Tikhonovich I."/>
        </authorList>
    </citation>
    <scope>NUCLEOTIDE SEQUENCE [LARGE SCALE GENOMIC DNA]</scope>
    <source>
        <strain evidence="3 4">Tri-38</strain>
    </source>
</reference>
<dbReference type="InterPro" id="IPR050272">
    <property type="entry name" value="Isochorismatase-like_hydrls"/>
</dbReference>
<feature type="domain" description="Isochorismatase-like" evidence="2">
    <location>
        <begin position="14"/>
        <end position="204"/>
    </location>
</feature>